<keyword evidence="2 9" id="KW-0479">Metal-binding</keyword>
<keyword evidence="6 9" id="KW-0186">Copper</keyword>
<evidence type="ECO:0000313" key="12">
    <source>
        <dbReference type="EMBL" id="KAL3083229.1"/>
    </source>
</evidence>
<sequence>MSLLSVVLSPSFCLCSLLLSLLPSALFADGFSSSGQRVVLARVIIFKASEKPGTMASQPLGTVDISETVPGKTTLNGTIQGLSPGDHGFHFHQFGDISQACKAAGAHFNPHGKRHGSKESEERHVGDLGNVKAAENGVAVVDIKDYLVALNGVNSVVGRALVVHEKADDMGKGGNEESGKTGNAGKRIGCGVVGVIKEEPMKVITDQTNGM</sequence>
<feature type="signal peptide" evidence="10">
    <location>
        <begin position="1"/>
        <end position="28"/>
    </location>
</feature>
<dbReference type="GO" id="GO:0046872">
    <property type="term" value="F:metal ion binding"/>
    <property type="evidence" value="ECO:0007669"/>
    <property type="project" value="UniProtKB-KW"/>
</dbReference>
<dbReference type="GO" id="GO:0004784">
    <property type="term" value="F:superoxide dismutase activity"/>
    <property type="evidence" value="ECO:0007669"/>
    <property type="project" value="UniProtKB-EC"/>
</dbReference>
<keyword evidence="3 9" id="KW-0862">Zinc</keyword>
<evidence type="ECO:0000256" key="6">
    <source>
        <dbReference type="ARBA" id="ARBA00023008"/>
    </source>
</evidence>
<keyword evidence="7" id="KW-1015">Disulfide bond</keyword>
<dbReference type="SUPFAM" id="SSF49329">
    <property type="entry name" value="Cu,Zn superoxide dismutase-like"/>
    <property type="match status" value="1"/>
</dbReference>
<reference evidence="12 13" key="1">
    <citation type="submission" date="2024-10" db="EMBL/GenBank/DDBJ databases">
        <authorList>
            <person name="Kim D."/>
        </authorList>
    </citation>
    <scope>NUCLEOTIDE SEQUENCE [LARGE SCALE GENOMIC DNA]</scope>
    <source>
        <strain evidence="12">Taebaek</strain>
    </source>
</reference>
<protein>
    <recommendedName>
        <fullName evidence="9">Superoxide dismutase [Cu-Zn]</fullName>
        <ecNumber evidence="9">1.15.1.1</ecNumber>
    </recommendedName>
</protein>
<evidence type="ECO:0000256" key="4">
    <source>
        <dbReference type="ARBA" id="ARBA00022862"/>
    </source>
</evidence>
<evidence type="ECO:0000256" key="9">
    <source>
        <dbReference type="RuleBase" id="RU000393"/>
    </source>
</evidence>
<accession>A0ABD2ITA7</accession>
<dbReference type="EC" id="1.15.1.1" evidence="9"/>
<feature type="domain" description="Superoxide dismutase copper/zinc binding" evidence="11">
    <location>
        <begin position="61"/>
        <end position="193"/>
    </location>
</feature>
<keyword evidence="5 9" id="KW-0560">Oxidoreductase</keyword>
<dbReference type="InterPro" id="IPR036423">
    <property type="entry name" value="SOD-like_Cu/Zn_dom_sf"/>
</dbReference>
<dbReference type="PROSITE" id="PS00087">
    <property type="entry name" value="SOD_CU_ZN_1"/>
    <property type="match status" value="1"/>
</dbReference>
<dbReference type="PANTHER" id="PTHR10003">
    <property type="entry name" value="SUPEROXIDE DISMUTASE CU-ZN -RELATED"/>
    <property type="match status" value="1"/>
</dbReference>
<evidence type="ECO:0000256" key="1">
    <source>
        <dbReference type="ARBA" id="ARBA00010457"/>
    </source>
</evidence>
<keyword evidence="4" id="KW-0049">Antioxidant</keyword>
<keyword evidence="13" id="KW-1185">Reference proteome</keyword>
<dbReference type="Gene3D" id="2.60.40.200">
    <property type="entry name" value="Superoxide dismutase, copper/zinc binding domain"/>
    <property type="match status" value="1"/>
</dbReference>
<feature type="chain" id="PRO_5044764708" description="Superoxide dismutase [Cu-Zn]" evidence="10">
    <location>
        <begin position="29"/>
        <end position="211"/>
    </location>
</feature>
<dbReference type="EMBL" id="JBICCN010000254">
    <property type="protein sequence ID" value="KAL3083229.1"/>
    <property type="molecule type" value="Genomic_DNA"/>
</dbReference>
<gene>
    <name evidence="12" type="ORF">niasHS_011031</name>
</gene>
<keyword evidence="10" id="KW-0732">Signal</keyword>
<dbReference type="Pfam" id="PF00080">
    <property type="entry name" value="Sod_Cu"/>
    <property type="match status" value="1"/>
</dbReference>
<comment type="catalytic activity">
    <reaction evidence="8 9">
        <text>2 superoxide + 2 H(+) = H2O2 + O2</text>
        <dbReference type="Rhea" id="RHEA:20696"/>
        <dbReference type="ChEBI" id="CHEBI:15378"/>
        <dbReference type="ChEBI" id="CHEBI:15379"/>
        <dbReference type="ChEBI" id="CHEBI:16240"/>
        <dbReference type="ChEBI" id="CHEBI:18421"/>
        <dbReference type="EC" id="1.15.1.1"/>
    </reaction>
</comment>
<evidence type="ECO:0000313" key="13">
    <source>
        <dbReference type="Proteomes" id="UP001620645"/>
    </source>
</evidence>
<comment type="caution">
    <text evidence="12">The sequence shown here is derived from an EMBL/GenBank/DDBJ whole genome shotgun (WGS) entry which is preliminary data.</text>
</comment>
<evidence type="ECO:0000256" key="10">
    <source>
        <dbReference type="SAM" id="SignalP"/>
    </source>
</evidence>
<dbReference type="PROSITE" id="PS00332">
    <property type="entry name" value="SOD_CU_ZN_2"/>
    <property type="match status" value="1"/>
</dbReference>
<proteinExistence type="inferred from homology"/>
<dbReference type="AlphaFoldDB" id="A0ABD2ITA7"/>
<comment type="cofactor">
    <cofactor evidence="9">
        <name>Zn(2+)</name>
        <dbReference type="ChEBI" id="CHEBI:29105"/>
    </cofactor>
    <text evidence="9">Binds 1 zinc ion per subunit.</text>
</comment>
<comment type="function">
    <text evidence="9">Destroys radicals which are normally produced within the cells and which are toxic to biological systems.</text>
</comment>
<dbReference type="InterPro" id="IPR024134">
    <property type="entry name" value="SOD_Cu/Zn_/chaperone"/>
</dbReference>
<dbReference type="InterPro" id="IPR001424">
    <property type="entry name" value="SOD_Cu_Zn_dom"/>
</dbReference>
<evidence type="ECO:0000259" key="11">
    <source>
        <dbReference type="Pfam" id="PF00080"/>
    </source>
</evidence>
<dbReference type="CDD" id="cd00305">
    <property type="entry name" value="Cu-Zn_Superoxide_Dismutase"/>
    <property type="match status" value="1"/>
</dbReference>
<dbReference type="Proteomes" id="UP001620645">
    <property type="component" value="Unassembled WGS sequence"/>
</dbReference>
<dbReference type="FunFam" id="2.60.40.200:FF:000003">
    <property type="entry name" value="Superoxide dismutase [Cu-Zn], chloroplastic"/>
    <property type="match status" value="1"/>
</dbReference>
<organism evidence="12 13">
    <name type="scientific">Heterodera schachtii</name>
    <name type="common">Sugarbeet cyst nematode worm</name>
    <name type="synonym">Tylenchus schachtii</name>
    <dbReference type="NCBI Taxonomy" id="97005"/>
    <lineage>
        <taxon>Eukaryota</taxon>
        <taxon>Metazoa</taxon>
        <taxon>Ecdysozoa</taxon>
        <taxon>Nematoda</taxon>
        <taxon>Chromadorea</taxon>
        <taxon>Rhabditida</taxon>
        <taxon>Tylenchina</taxon>
        <taxon>Tylenchomorpha</taxon>
        <taxon>Tylenchoidea</taxon>
        <taxon>Heteroderidae</taxon>
        <taxon>Heteroderinae</taxon>
        <taxon>Heterodera</taxon>
    </lineage>
</organism>
<evidence type="ECO:0000256" key="8">
    <source>
        <dbReference type="ARBA" id="ARBA00049204"/>
    </source>
</evidence>
<evidence type="ECO:0000256" key="5">
    <source>
        <dbReference type="ARBA" id="ARBA00023002"/>
    </source>
</evidence>
<comment type="similarity">
    <text evidence="1 9">Belongs to the Cu-Zn superoxide dismutase family.</text>
</comment>
<dbReference type="InterPro" id="IPR018152">
    <property type="entry name" value="SOD_Cu/Zn_BS"/>
</dbReference>
<evidence type="ECO:0000256" key="2">
    <source>
        <dbReference type="ARBA" id="ARBA00022723"/>
    </source>
</evidence>
<name>A0ABD2ITA7_HETSC</name>
<evidence type="ECO:0000256" key="3">
    <source>
        <dbReference type="ARBA" id="ARBA00022833"/>
    </source>
</evidence>
<evidence type="ECO:0000256" key="7">
    <source>
        <dbReference type="ARBA" id="ARBA00023157"/>
    </source>
</evidence>
<comment type="cofactor">
    <cofactor evidence="9">
        <name>Cu cation</name>
        <dbReference type="ChEBI" id="CHEBI:23378"/>
    </cofactor>
    <text evidence="9">Binds 1 copper ion per subunit.</text>
</comment>
<dbReference type="PRINTS" id="PR00068">
    <property type="entry name" value="CUZNDISMTASE"/>
</dbReference>